<reference evidence="1 2" key="1">
    <citation type="submission" date="2017-09" db="EMBL/GenBank/DDBJ databases">
        <title>Depth-based differentiation of microbial function through sediment-hosted aquifers and enrichment of novel symbionts in the deep terrestrial subsurface.</title>
        <authorList>
            <person name="Probst A.J."/>
            <person name="Ladd B."/>
            <person name="Jarett J.K."/>
            <person name="Geller-Mcgrath D.E."/>
            <person name="Sieber C.M."/>
            <person name="Emerson J.B."/>
            <person name="Anantharaman K."/>
            <person name="Thomas B.C."/>
            <person name="Malmstrom R."/>
            <person name="Stieglmeier M."/>
            <person name="Klingl A."/>
            <person name="Woyke T."/>
            <person name="Ryan C.M."/>
            <person name="Banfield J.F."/>
        </authorList>
    </citation>
    <scope>NUCLEOTIDE SEQUENCE [LARGE SCALE GENOMIC DNA]</scope>
    <source>
        <strain evidence="1">CG23_combo_of_CG06-09_8_20_14_all_49_15</strain>
    </source>
</reference>
<accession>A0A2G9ZLC6</accession>
<proteinExistence type="predicted"/>
<sequence>MSKENFFPRPAFGLDKIKPPDKGFVDQITQLGRRRVNKLTSVLGIAGATLAGLGLGLSQCSTETATTEAVKKDDLAKDPRPRVDTDLRGVHESQAKAQQKLSSLLGDYHDYDEGAENKKFSQQNFSHQAVLVESNDRDAVGKQEIINKALFLKDHIIDKIFAIKQFFADGQKRDQILKDLEINLQEFDDLIIQLIQDKNFLKAINEVGYFNRLLDVYFMGPNKGEEFSIVGQVIEGNDLLFEQALRQAKENGDWAGLASFLNICQAENFKKYAEIFNEVDWVSILHASLDFFQEDNNITFSSITEKFEFLPDTAREAAMNQLFPEILDAIEQKAKNIKQGDDIYDHWHSEFFRSYLELEKILNNMGTGLAPDNREAAQDLIFRLAQNMMDAEIAKHQTAEYFLHKLALQFNLGKAPTMVFDQRFIKMMIDRDADSIPSFANGIMSDYISSKNPPQSYEKNVLDFLHLLPADIVKPLADDLKEQLGYEKGEKSDREKIRKIEGLLNNLS</sequence>
<evidence type="ECO:0000313" key="1">
    <source>
        <dbReference type="EMBL" id="PIP33901.1"/>
    </source>
</evidence>
<gene>
    <name evidence="1" type="ORF">COX22_01895</name>
</gene>
<evidence type="ECO:0000313" key="2">
    <source>
        <dbReference type="Proteomes" id="UP000230729"/>
    </source>
</evidence>
<dbReference type="Proteomes" id="UP000230729">
    <property type="component" value="Unassembled WGS sequence"/>
</dbReference>
<comment type="caution">
    <text evidence="1">The sequence shown here is derived from an EMBL/GenBank/DDBJ whole genome shotgun (WGS) entry which is preliminary data.</text>
</comment>
<dbReference type="AlphaFoldDB" id="A0A2G9ZLC6"/>
<organism evidence="1 2">
    <name type="scientific">Candidatus Falkowbacteria bacterium CG23_combo_of_CG06-09_8_20_14_all_49_15</name>
    <dbReference type="NCBI Taxonomy" id="1974572"/>
    <lineage>
        <taxon>Bacteria</taxon>
        <taxon>Candidatus Falkowiibacteriota</taxon>
    </lineage>
</organism>
<name>A0A2G9ZLC6_9BACT</name>
<dbReference type="EMBL" id="PCSD01000039">
    <property type="protein sequence ID" value="PIP33901.1"/>
    <property type="molecule type" value="Genomic_DNA"/>
</dbReference>
<protein>
    <submittedName>
        <fullName evidence="1">Uncharacterized protein</fullName>
    </submittedName>
</protein>